<keyword evidence="2" id="KW-1185">Reference proteome</keyword>
<organism evidence="1 2">
    <name type="scientific">Iris pallida</name>
    <name type="common">Sweet iris</name>
    <dbReference type="NCBI Taxonomy" id="29817"/>
    <lineage>
        <taxon>Eukaryota</taxon>
        <taxon>Viridiplantae</taxon>
        <taxon>Streptophyta</taxon>
        <taxon>Embryophyta</taxon>
        <taxon>Tracheophyta</taxon>
        <taxon>Spermatophyta</taxon>
        <taxon>Magnoliopsida</taxon>
        <taxon>Liliopsida</taxon>
        <taxon>Asparagales</taxon>
        <taxon>Iridaceae</taxon>
        <taxon>Iridoideae</taxon>
        <taxon>Irideae</taxon>
        <taxon>Iris</taxon>
    </lineage>
</organism>
<dbReference type="EMBL" id="JANAVB010011199">
    <property type="protein sequence ID" value="KAJ6837750.1"/>
    <property type="molecule type" value="Genomic_DNA"/>
</dbReference>
<evidence type="ECO:0000313" key="2">
    <source>
        <dbReference type="Proteomes" id="UP001140949"/>
    </source>
</evidence>
<evidence type="ECO:0000313" key="1">
    <source>
        <dbReference type="EMBL" id="KAJ6837750.1"/>
    </source>
</evidence>
<accession>A0AAX6H9M3</accession>
<gene>
    <name evidence="1" type="ORF">M6B38_322740</name>
</gene>
<name>A0AAX6H9M3_IRIPA</name>
<dbReference type="Proteomes" id="UP001140949">
    <property type="component" value="Unassembled WGS sequence"/>
</dbReference>
<proteinExistence type="predicted"/>
<sequence>MLQTWHVSTPRHVASKLVADAPLLTGQYSNFDIVVYVDCGKRGNKMAEDCSDGFSIIDNDTA</sequence>
<reference evidence="1" key="1">
    <citation type="journal article" date="2023" name="GigaByte">
        <title>Genome assembly of the bearded iris, Iris pallida Lam.</title>
        <authorList>
            <person name="Bruccoleri R.E."/>
            <person name="Oakeley E.J."/>
            <person name="Faust A.M.E."/>
            <person name="Altorfer M."/>
            <person name="Dessus-Babus S."/>
            <person name="Burckhardt D."/>
            <person name="Oertli M."/>
            <person name="Naumann U."/>
            <person name="Petersen F."/>
            <person name="Wong J."/>
        </authorList>
    </citation>
    <scope>NUCLEOTIDE SEQUENCE</scope>
    <source>
        <strain evidence="1">GSM-AAB239-AS_SAM_17_03QT</strain>
    </source>
</reference>
<comment type="caution">
    <text evidence="1">The sequence shown here is derived from an EMBL/GenBank/DDBJ whole genome shotgun (WGS) entry which is preliminary data.</text>
</comment>
<protein>
    <submittedName>
        <fullName evidence="1">V-type proton ATPase catalytic subunit A</fullName>
    </submittedName>
</protein>
<reference evidence="1" key="2">
    <citation type="submission" date="2023-04" db="EMBL/GenBank/DDBJ databases">
        <authorList>
            <person name="Bruccoleri R.E."/>
            <person name="Oakeley E.J."/>
            <person name="Faust A.-M."/>
            <person name="Dessus-Babus S."/>
            <person name="Altorfer M."/>
            <person name="Burckhardt D."/>
            <person name="Oertli M."/>
            <person name="Naumann U."/>
            <person name="Petersen F."/>
            <person name="Wong J."/>
        </authorList>
    </citation>
    <scope>NUCLEOTIDE SEQUENCE</scope>
    <source>
        <strain evidence="1">GSM-AAB239-AS_SAM_17_03QT</strain>
        <tissue evidence="1">Leaf</tissue>
    </source>
</reference>
<dbReference type="AlphaFoldDB" id="A0AAX6H9M3"/>